<dbReference type="Proteomes" id="UP000516369">
    <property type="component" value="Chromosome"/>
</dbReference>
<dbReference type="RefSeq" id="WP_190261014.1">
    <property type="nucleotide sequence ID" value="NZ_CP053923.1"/>
</dbReference>
<sequence length="310" mass="35566">MDGTTEATFGDRYARCVKASKSVRWDIDLDVIRERKFSRTEKYLPDGLSLTQDFTTLSEDERRFVSQIQGRTYANVFGLVERFINAKVLELSREHWLANQVALEALVRFSDEELKHQALFRRVDGMIGDVLPEGYRFDVDPNAVAEAVLGKSTWAVLALTLDIELFTQLHYWQSIEADAELSELFKDIFFFHWREECQHAILDELEWQRQDAQLTADERDRAVDDFIDLVGAVDGILQGQAAADARYFMQNVERPVDAPEAAAIEAAFLRAYRWQYIHSGAAHPRSVRVLSRLITEPQGRRIEAALATLH</sequence>
<reference evidence="1 2" key="1">
    <citation type="submission" date="2020-05" db="EMBL/GenBank/DDBJ databases">
        <title>Complete closed genome sequence of Defluviicoccus vanus.</title>
        <authorList>
            <person name="Bessarab I."/>
            <person name="Arumugam K."/>
            <person name="Maszenan A.M."/>
            <person name="Seviour R.J."/>
            <person name="Williams R.B."/>
        </authorList>
    </citation>
    <scope>NUCLEOTIDE SEQUENCE [LARGE SCALE GENOMIC DNA]</scope>
    <source>
        <strain evidence="1 2">Ben 114</strain>
    </source>
</reference>
<gene>
    <name evidence="1" type="ORF">HQ394_15890</name>
</gene>
<evidence type="ECO:0008006" key="3">
    <source>
        <dbReference type="Google" id="ProtNLM"/>
    </source>
</evidence>
<organism evidence="1 2">
    <name type="scientific">Defluviicoccus vanus</name>
    <dbReference type="NCBI Taxonomy" id="111831"/>
    <lineage>
        <taxon>Bacteria</taxon>
        <taxon>Pseudomonadati</taxon>
        <taxon>Pseudomonadota</taxon>
        <taxon>Alphaproteobacteria</taxon>
        <taxon>Rhodospirillales</taxon>
        <taxon>Rhodospirillaceae</taxon>
        <taxon>Defluviicoccus</taxon>
    </lineage>
</organism>
<accession>A0A7H1N499</accession>
<name>A0A7H1N499_9PROT</name>
<proteinExistence type="predicted"/>
<dbReference type="AlphaFoldDB" id="A0A7H1N499"/>
<dbReference type="EMBL" id="CP053923">
    <property type="protein sequence ID" value="QNT70535.1"/>
    <property type="molecule type" value="Genomic_DNA"/>
</dbReference>
<keyword evidence="2" id="KW-1185">Reference proteome</keyword>
<protein>
    <recommendedName>
        <fullName evidence="3">Ferritin-like domain-containing protein</fullName>
    </recommendedName>
</protein>
<evidence type="ECO:0000313" key="2">
    <source>
        <dbReference type="Proteomes" id="UP000516369"/>
    </source>
</evidence>
<dbReference type="KEGG" id="dvn:HQ394_15890"/>
<evidence type="ECO:0000313" key="1">
    <source>
        <dbReference type="EMBL" id="QNT70535.1"/>
    </source>
</evidence>